<keyword evidence="1" id="KW-0472">Membrane</keyword>
<gene>
    <name evidence="3" type="ORF">UX13_C0001G0013</name>
</gene>
<dbReference type="AlphaFoldDB" id="A0A0G1MRZ9"/>
<feature type="transmembrane region" description="Helical" evidence="1">
    <location>
        <begin position="303"/>
        <end position="321"/>
    </location>
</feature>
<feature type="transmembrane region" description="Helical" evidence="1">
    <location>
        <begin position="277"/>
        <end position="297"/>
    </location>
</feature>
<protein>
    <recommendedName>
        <fullName evidence="2">Glycosyltransferase RgtA/B/C/D-like domain-containing protein</fullName>
    </recommendedName>
</protein>
<evidence type="ECO:0000313" key="4">
    <source>
        <dbReference type="Proteomes" id="UP000034329"/>
    </source>
</evidence>
<organism evidence="3 4">
    <name type="scientific">Candidatus Woesebacteria bacterium GW2011_GWB1_45_5</name>
    <dbReference type="NCBI Taxonomy" id="1618581"/>
    <lineage>
        <taxon>Bacteria</taxon>
        <taxon>Candidatus Woeseibacteriota</taxon>
    </lineage>
</organism>
<evidence type="ECO:0000256" key="1">
    <source>
        <dbReference type="SAM" id="Phobius"/>
    </source>
</evidence>
<keyword evidence="1" id="KW-1133">Transmembrane helix</keyword>
<comment type="caution">
    <text evidence="3">The sequence shown here is derived from an EMBL/GenBank/DDBJ whole genome shotgun (WGS) entry which is preliminary data.</text>
</comment>
<reference evidence="3 4" key="1">
    <citation type="journal article" date="2015" name="Nature">
        <title>rRNA introns, odd ribosomes, and small enigmatic genomes across a large radiation of phyla.</title>
        <authorList>
            <person name="Brown C.T."/>
            <person name="Hug L.A."/>
            <person name="Thomas B.C."/>
            <person name="Sharon I."/>
            <person name="Castelle C.J."/>
            <person name="Singh A."/>
            <person name="Wilkins M.J."/>
            <person name="Williams K.H."/>
            <person name="Banfield J.F."/>
        </authorList>
    </citation>
    <scope>NUCLEOTIDE SEQUENCE [LARGE SCALE GENOMIC DNA]</scope>
</reference>
<feature type="transmembrane region" description="Helical" evidence="1">
    <location>
        <begin position="12"/>
        <end position="36"/>
    </location>
</feature>
<dbReference type="Proteomes" id="UP000034329">
    <property type="component" value="Unassembled WGS sequence"/>
</dbReference>
<feature type="transmembrane region" description="Helical" evidence="1">
    <location>
        <begin position="249"/>
        <end position="270"/>
    </location>
</feature>
<feature type="transmembrane region" description="Helical" evidence="1">
    <location>
        <begin position="161"/>
        <end position="183"/>
    </location>
</feature>
<feature type="domain" description="Glycosyltransferase RgtA/B/C/D-like" evidence="2">
    <location>
        <begin position="54"/>
        <end position="195"/>
    </location>
</feature>
<keyword evidence="1" id="KW-0812">Transmembrane</keyword>
<dbReference type="Pfam" id="PF13231">
    <property type="entry name" value="PMT_2"/>
    <property type="match status" value="1"/>
</dbReference>
<sequence length="481" mass="55969">MLQKLIKIAALVWILVIFVKLPSYVWDAGVVIPWFVKNGLDFYKNFDGGAYLPLPRLLIIPVSQIFNSDIRLTVFLAYVQELVAAFFIYKISRRFLSSAGTAVAVLFYVLWFPYILQQNAFDISLLLGIVLLLMFSEFMLWTKDQKKSRLVRQGFLASVGIFSQQMYALPAFLFFVYHALFLKTRKKLKSLLREVVLPFLLGCVPIAVGVISYFLIKGSLYEFVDSTILYYLDKSRYPSLEFYFSSRDLTMLFFLSTPLLILATDMLSGLKKSLKDLVRSSFFIIILSVTVSVFFAVFHPRRFLYFLPALSFLGGMVFDNFKKFKKWVRVAALAASFSLLLYFITTAAPWYSQAFRKEVSTSYGLSQPGDYVNMAVIWIRENSSQDAKIHVFGPMLLYYEAQRLPANKKTYSALPWTYEPFEETKILFTKNPADYWLVDERLFTRFVNWGYGYQADFIRDLLDNKYDRVQSYDWMSVYKLK</sequence>
<feature type="transmembrane region" description="Helical" evidence="1">
    <location>
        <begin position="95"/>
        <end position="116"/>
    </location>
</feature>
<feature type="transmembrane region" description="Helical" evidence="1">
    <location>
        <begin position="195"/>
        <end position="216"/>
    </location>
</feature>
<feature type="transmembrane region" description="Helical" evidence="1">
    <location>
        <begin position="123"/>
        <end position="141"/>
    </location>
</feature>
<proteinExistence type="predicted"/>
<accession>A0A0G1MRZ9</accession>
<dbReference type="InterPro" id="IPR038731">
    <property type="entry name" value="RgtA/B/C-like"/>
</dbReference>
<evidence type="ECO:0000259" key="2">
    <source>
        <dbReference type="Pfam" id="PF13231"/>
    </source>
</evidence>
<feature type="transmembrane region" description="Helical" evidence="1">
    <location>
        <begin position="328"/>
        <end position="351"/>
    </location>
</feature>
<name>A0A0G1MRZ9_9BACT</name>
<dbReference type="EMBL" id="LCLA01000001">
    <property type="protein sequence ID" value="KKU10922.1"/>
    <property type="molecule type" value="Genomic_DNA"/>
</dbReference>
<evidence type="ECO:0000313" key="3">
    <source>
        <dbReference type="EMBL" id="KKU10922.1"/>
    </source>
</evidence>